<organism evidence="2 3">
    <name type="scientific">Candidatus Daviesbacteria bacterium RIFCSPHIGHO2_02_FULL_36_13</name>
    <dbReference type="NCBI Taxonomy" id="1797768"/>
    <lineage>
        <taxon>Bacteria</taxon>
        <taxon>Candidatus Daviesiibacteriota</taxon>
    </lineage>
</organism>
<proteinExistence type="predicted"/>
<dbReference type="Pfam" id="PF00535">
    <property type="entry name" value="Glycos_transf_2"/>
    <property type="match status" value="1"/>
</dbReference>
<comment type="caution">
    <text evidence="2">The sequence shown here is derived from an EMBL/GenBank/DDBJ whole genome shotgun (WGS) entry which is preliminary data.</text>
</comment>
<gene>
    <name evidence="2" type="ORF">A3C59_00065</name>
</gene>
<evidence type="ECO:0000259" key="1">
    <source>
        <dbReference type="Pfam" id="PF00535"/>
    </source>
</evidence>
<dbReference type="Proteomes" id="UP000176902">
    <property type="component" value="Unassembled WGS sequence"/>
</dbReference>
<dbReference type="EMBL" id="MFCV01000008">
    <property type="protein sequence ID" value="OGE33623.1"/>
    <property type="molecule type" value="Genomic_DNA"/>
</dbReference>
<dbReference type="PANTHER" id="PTHR43179">
    <property type="entry name" value="RHAMNOSYLTRANSFERASE WBBL"/>
    <property type="match status" value="1"/>
</dbReference>
<reference evidence="2 3" key="1">
    <citation type="journal article" date="2016" name="Nat. Commun.">
        <title>Thousands of microbial genomes shed light on interconnected biogeochemical processes in an aquifer system.</title>
        <authorList>
            <person name="Anantharaman K."/>
            <person name="Brown C.T."/>
            <person name="Hug L.A."/>
            <person name="Sharon I."/>
            <person name="Castelle C.J."/>
            <person name="Probst A.J."/>
            <person name="Thomas B.C."/>
            <person name="Singh A."/>
            <person name="Wilkins M.J."/>
            <person name="Karaoz U."/>
            <person name="Brodie E.L."/>
            <person name="Williams K.H."/>
            <person name="Hubbard S.S."/>
            <person name="Banfield J.F."/>
        </authorList>
    </citation>
    <scope>NUCLEOTIDE SEQUENCE [LARGE SCALE GENOMIC DNA]</scope>
</reference>
<evidence type="ECO:0000313" key="3">
    <source>
        <dbReference type="Proteomes" id="UP000176902"/>
    </source>
</evidence>
<dbReference type="AlphaFoldDB" id="A0A1F5JYE1"/>
<dbReference type="CDD" id="cd04186">
    <property type="entry name" value="GT_2_like_c"/>
    <property type="match status" value="1"/>
</dbReference>
<dbReference type="Gene3D" id="3.90.550.10">
    <property type="entry name" value="Spore Coat Polysaccharide Biosynthesis Protein SpsA, Chain A"/>
    <property type="match status" value="1"/>
</dbReference>
<accession>A0A1F5JYE1</accession>
<dbReference type="InterPro" id="IPR029044">
    <property type="entry name" value="Nucleotide-diphossugar_trans"/>
</dbReference>
<evidence type="ECO:0000313" key="2">
    <source>
        <dbReference type="EMBL" id="OGE33623.1"/>
    </source>
</evidence>
<dbReference type="PANTHER" id="PTHR43179:SF7">
    <property type="entry name" value="RHAMNOSYLTRANSFERASE WBBL"/>
    <property type="match status" value="1"/>
</dbReference>
<feature type="domain" description="Glycosyltransferase 2-like" evidence="1">
    <location>
        <begin position="9"/>
        <end position="178"/>
    </location>
</feature>
<protein>
    <recommendedName>
        <fullName evidence="1">Glycosyltransferase 2-like domain-containing protein</fullName>
    </recommendedName>
</protein>
<dbReference type="STRING" id="1797768.A3C59_00065"/>
<name>A0A1F5JYE1_9BACT</name>
<dbReference type="SUPFAM" id="SSF53448">
    <property type="entry name" value="Nucleotide-diphospho-sugar transferases"/>
    <property type="match status" value="1"/>
</dbReference>
<sequence length="302" mass="34326">MAGENYDLSIIILNYNVKDLLLKCLESVFKDKQSKSWQVIVVDNASSDGSVEVLKEKYMVSHSPHLGSGEAIELVKNRENIGFASGNNSAIPYIKAPVVLFLNPDTLVIGNAISKSLEYLMGNPDIGALTCRVELPDGRLDYSSHRGFPTPWNSFCYFSGLSKIFPKSPIFSGYAATYLDTHTTHEIDCLTGAFLMVRKIAGDAISWWDSGYFWNGEDIEFCYNLKEKGWKIYFYPEVKIIHWKGSSAKKHRSKTISHGASAMRIFYKKHFYHNYPPILRDIILAGIKLLEHYRKAKAWIYQ</sequence>
<dbReference type="InterPro" id="IPR001173">
    <property type="entry name" value="Glyco_trans_2-like"/>
</dbReference>